<name>A0ABN9W5I2_9DINO</name>
<accession>A0ABN9W5I2</accession>
<feature type="compositionally biased region" description="Basic and acidic residues" evidence="1">
    <location>
        <begin position="951"/>
        <end position="964"/>
    </location>
</feature>
<feature type="compositionally biased region" description="Acidic residues" evidence="1">
    <location>
        <begin position="1281"/>
        <end position="1292"/>
    </location>
</feature>
<feature type="compositionally biased region" description="Basic and acidic residues" evidence="1">
    <location>
        <begin position="988"/>
        <end position="1001"/>
    </location>
</feature>
<organism evidence="2 3">
    <name type="scientific">Prorocentrum cordatum</name>
    <dbReference type="NCBI Taxonomy" id="2364126"/>
    <lineage>
        <taxon>Eukaryota</taxon>
        <taxon>Sar</taxon>
        <taxon>Alveolata</taxon>
        <taxon>Dinophyceae</taxon>
        <taxon>Prorocentrales</taxon>
        <taxon>Prorocentraceae</taxon>
        <taxon>Prorocentrum</taxon>
    </lineage>
</organism>
<evidence type="ECO:0000313" key="3">
    <source>
        <dbReference type="Proteomes" id="UP001189429"/>
    </source>
</evidence>
<feature type="region of interest" description="Disordered" evidence="1">
    <location>
        <begin position="1338"/>
        <end position="1357"/>
    </location>
</feature>
<feature type="compositionally biased region" description="Polar residues" evidence="1">
    <location>
        <begin position="1346"/>
        <end position="1357"/>
    </location>
</feature>
<protein>
    <submittedName>
        <fullName evidence="2">Uncharacterized protein</fullName>
    </submittedName>
</protein>
<feature type="compositionally biased region" description="Basic and acidic residues" evidence="1">
    <location>
        <begin position="1212"/>
        <end position="1230"/>
    </location>
</feature>
<feature type="compositionally biased region" description="Basic and acidic residues" evidence="1">
    <location>
        <begin position="902"/>
        <end position="913"/>
    </location>
</feature>
<gene>
    <name evidence="2" type="ORF">PCOR1329_LOCUS63883</name>
</gene>
<evidence type="ECO:0000256" key="1">
    <source>
        <dbReference type="SAM" id="MobiDB-lite"/>
    </source>
</evidence>
<feature type="region of interest" description="Disordered" evidence="1">
    <location>
        <begin position="1210"/>
        <end position="1307"/>
    </location>
</feature>
<feature type="region of interest" description="Disordered" evidence="1">
    <location>
        <begin position="462"/>
        <end position="485"/>
    </location>
</feature>
<feature type="region of interest" description="Disordered" evidence="1">
    <location>
        <begin position="827"/>
        <end position="1034"/>
    </location>
</feature>
<feature type="compositionally biased region" description="Basic and acidic residues" evidence="1">
    <location>
        <begin position="854"/>
        <end position="894"/>
    </location>
</feature>
<feature type="compositionally biased region" description="Acidic residues" evidence="1">
    <location>
        <begin position="940"/>
        <end position="950"/>
    </location>
</feature>
<keyword evidence="3" id="KW-1185">Reference proteome</keyword>
<dbReference type="EMBL" id="CAUYUJ010018126">
    <property type="protein sequence ID" value="CAK0880861.1"/>
    <property type="molecule type" value="Genomic_DNA"/>
</dbReference>
<feature type="compositionally biased region" description="Basic and acidic residues" evidence="1">
    <location>
        <begin position="1293"/>
        <end position="1302"/>
    </location>
</feature>
<proteinExistence type="predicted"/>
<comment type="caution">
    <text evidence="2">The sequence shown here is derived from an EMBL/GenBank/DDBJ whole genome shotgun (WGS) entry which is preliminary data.</text>
</comment>
<evidence type="ECO:0000313" key="2">
    <source>
        <dbReference type="EMBL" id="CAK0880861.1"/>
    </source>
</evidence>
<sequence length="1357" mass="146171">MGEPPPDDLQGLSDTCLTVAGVAWPLSDILGASIAPSGAGGVGAVEVARFAKVGRALLDGPVAPASGDALADRLSPILVSTPSALAVAVQASGVVLWGPVMSCAILRLVGSLKASWGLLKSCGVLWVSLGWLRAAAAAAGGAAALAAALGRRKLPRTAPSAKDALAAGARFCSPPGVLAPASRAAPAGGAESARAAAPCRGAAASRAAAKVVEAGRSAPGAACCPAAVASAGARDAPRRALRAGRREAFTAGRPPRGGQAGCQRGSQRLLRARSGWRRVVVAALVRVRSSALCVEPGVGPGVQGAYDAWRSPPSLSAPPAFAKLRALSARALARAAAVRCGSPCPFPGGPGSDSLSEVKKCLSNPCNQSLCQDCEWEQMCIQWLISKGGSYEYLELISLRLKYSQRASQHSGTFAKAGVDLHGRMEDDTSLWRGLRSLAMEAGRWAAQLDVAISAMPGRDAAGHAHFPSPAPSATPVLGTEPDGDFPGQPMAEDGRLRRGVGGAETAMGPFPGVPGFRAEASPCKDPATHTDSQVIELPEQNNKVLEHMSKLLEKQNEAIEVQNKTLEYIAEKAGGSALRHNNIKNAVLASALKTGGLEGIQYGGVFHGGGKRRGELLCAIFYKTRIEGGAEMFDGVDDQDTNVEKLFRMLSSFRAGLLDDTKTRDALLGDEADVMPEGAATTVVKQVLGEGKGQFESVAIMPEKAKDYFDAFKRFGLEGDASERICAAGAIVARRWQVSKVAHEHQKMFFDVHIKTSFPSYANINNECEEMKVEETSKQEFEKIETEDMAARLPSDWRGVSSEESLAPLENTRDIFEAIRQELGLAGPPENTQWPEEQEALEENAQLPSNEAESPRSREPETPEKPGGETEELERQELEDPETPEKLEVRERGPQAVSSSGEKKRGRDRDELETPEESEGEVGSPRSREPETPEKPESEADEHDDEDTERQELAPEEGKRLVEEPEVYVVFSSPDAGATEPASDAEECNRSKRAAGDVAKRTTVSKKPAQAPREPRPSVAEKPAQNSRKSKPTVVKIETELKIETAVQTDVKQQRADAETEVETELDPAQENAWRASPVRGKTAEQLQSGEPTQFQGDELQSTVLTRLKYELEWEKAQDEQMAWLETLENAKHILICVHSENPAHYTYLKVAKEHANVAIEYRDALKVPSDSAKQAATRIFHEFWVMRMSVPSFFDMDEMPEISTQLSLEAPKESENHDDPKNDERPLQDSKGSGGEKPLEDVMGQKRTRELEEIPSSSDNEEKRAYQKAKRRQSAPQPEGEEPEDDEPEGDSGKRPKLEPEPVVEALPERLQRKWALEDVQVLYLVVLCPGARDRLPLGESGRSVASLSSTRTAV</sequence>
<feature type="compositionally biased region" description="Low complexity" evidence="1">
    <location>
        <begin position="844"/>
        <end position="853"/>
    </location>
</feature>
<reference evidence="2" key="1">
    <citation type="submission" date="2023-10" db="EMBL/GenBank/DDBJ databases">
        <authorList>
            <person name="Chen Y."/>
            <person name="Shah S."/>
            <person name="Dougan E. K."/>
            <person name="Thang M."/>
            <person name="Chan C."/>
        </authorList>
    </citation>
    <scope>NUCLEOTIDE SEQUENCE [LARGE SCALE GENOMIC DNA]</scope>
</reference>
<feature type="compositionally biased region" description="Basic and acidic residues" evidence="1">
    <location>
        <begin position="1239"/>
        <end position="1254"/>
    </location>
</feature>
<feature type="compositionally biased region" description="Basic and acidic residues" evidence="1">
    <location>
        <begin position="927"/>
        <end position="939"/>
    </location>
</feature>
<dbReference type="Proteomes" id="UP001189429">
    <property type="component" value="Unassembled WGS sequence"/>
</dbReference>